<dbReference type="STRING" id="1121959.SAMN02746009_02509"/>
<dbReference type="InterPro" id="IPR048433">
    <property type="entry name" value="YNCE-like_beta-prop"/>
</dbReference>
<dbReference type="Pfam" id="PF21783">
    <property type="entry name" value="YNCE"/>
    <property type="match status" value="1"/>
</dbReference>
<accession>A0A1M6ZKZ8</accession>
<dbReference type="InterPro" id="IPR015943">
    <property type="entry name" value="WD40/YVTN_repeat-like_dom_sf"/>
</dbReference>
<dbReference type="PANTHER" id="PTHR47197:SF3">
    <property type="entry name" value="DIHYDRO-HEME D1 DEHYDROGENASE"/>
    <property type="match status" value="1"/>
</dbReference>
<dbReference type="EMBL" id="FRAS01000013">
    <property type="protein sequence ID" value="SHL31188.1"/>
    <property type="molecule type" value="Genomic_DNA"/>
</dbReference>
<feature type="chain" id="PRO_5012771073" evidence="2">
    <location>
        <begin position="27"/>
        <end position="476"/>
    </location>
</feature>
<evidence type="ECO:0000256" key="2">
    <source>
        <dbReference type="SAM" id="SignalP"/>
    </source>
</evidence>
<evidence type="ECO:0000313" key="4">
    <source>
        <dbReference type="EMBL" id="SHL31188.1"/>
    </source>
</evidence>
<dbReference type="InterPro" id="IPR011045">
    <property type="entry name" value="N2O_reductase_N"/>
</dbReference>
<gene>
    <name evidence="4" type="ORF">SAMN02746009_02509</name>
</gene>
<dbReference type="SUPFAM" id="SSF50974">
    <property type="entry name" value="Nitrous oxide reductase, N-terminal domain"/>
    <property type="match status" value="1"/>
</dbReference>
<feature type="domain" description="YNCE-like beta-propeller" evidence="3">
    <location>
        <begin position="85"/>
        <end position="202"/>
    </location>
</feature>
<dbReference type="PANTHER" id="PTHR47197">
    <property type="entry name" value="PROTEIN NIRF"/>
    <property type="match status" value="1"/>
</dbReference>
<proteinExistence type="predicted"/>
<dbReference type="InterPro" id="IPR051200">
    <property type="entry name" value="Host-pathogen_enzymatic-act"/>
</dbReference>
<sequence length="476" mass="50114">MTFFFPYPMKFPLLPGLLLISSVAAAQVVSHRDRVYTADQISNTVSVIDPMDNKLLGQIILGKPQPDLLSALYKGQALVHGLGASSDHKLLAVVSVGSNNVTFIETATNVIKGSVYVGRAPHEATFRPDGKEAWITVRGEDYLSVIDVATMRETRRVPVPNGPGQIAFSPDGKRAFVCSSFSPELAVVDVATYKVIKKVPVVSPFSPNIFPTKDGQQIWFTHKDVGKVSVLDTKTLTISGVLTTGPVTNHVATVDVAAGKLAYVTVGGEDVVKVYSRAPGFKQLATIPVGANPHGIWPSGDGSRMYVGLENGDSAVAISTASNRVLAKIKVGQAPMALMYVPNAVPAGAATNTGLGRQLVDQPAVVRTLKPPTAGPATGTMTLRSEGLVDLATFALRGLTPNTDYDIFLTSGTKAPYARDYALTTVRTDAKGGAMGQALGPVQRIAGGELNPAGKKFSRVIVAPKTTDGEPALLAE</sequence>
<dbReference type="Gene3D" id="2.130.10.10">
    <property type="entry name" value="YVTN repeat-like/Quinoprotein amine dehydrogenase"/>
    <property type="match status" value="2"/>
</dbReference>
<feature type="signal peptide" evidence="2">
    <location>
        <begin position="1"/>
        <end position="26"/>
    </location>
</feature>
<dbReference type="InterPro" id="IPR011964">
    <property type="entry name" value="YVTN_b-propeller_repeat"/>
</dbReference>
<protein>
    <submittedName>
        <fullName evidence="4">40-residue YVTN family beta-propeller repeat-containing protein</fullName>
    </submittedName>
</protein>
<name>A0A1M6ZKZ8_9BACT</name>
<dbReference type="AlphaFoldDB" id="A0A1M6ZKZ8"/>
<organism evidence="4 5">
    <name type="scientific">Hymenobacter psychrotolerans DSM 18569</name>
    <dbReference type="NCBI Taxonomy" id="1121959"/>
    <lineage>
        <taxon>Bacteria</taxon>
        <taxon>Pseudomonadati</taxon>
        <taxon>Bacteroidota</taxon>
        <taxon>Cytophagia</taxon>
        <taxon>Cytophagales</taxon>
        <taxon>Hymenobacteraceae</taxon>
        <taxon>Hymenobacter</taxon>
    </lineage>
</organism>
<dbReference type="NCBIfam" id="TIGR02276">
    <property type="entry name" value="beta_rpt_yvtn"/>
    <property type="match status" value="1"/>
</dbReference>
<evidence type="ECO:0000313" key="5">
    <source>
        <dbReference type="Proteomes" id="UP000183947"/>
    </source>
</evidence>
<reference evidence="5" key="1">
    <citation type="submission" date="2016-11" db="EMBL/GenBank/DDBJ databases">
        <authorList>
            <person name="Varghese N."/>
            <person name="Submissions S."/>
        </authorList>
    </citation>
    <scope>NUCLEOTIDE SEQUENCE [LARGE SCALE GENOMIC DNA]</scope>
    <source>
        <strain evidence="5">DSM 18569</strain>
    </source>
</reference>
<evidence type="ECO:0000256" key="1">
    <source>
        <dbReference type="ARBA" id="ARBA00022729"/>
    </source>
</evidence>
<keyword evidence="5" id="KW-1185">Reference proteome</keyword>
<evidence type="ECO:0000259" key="3">
    <source>
        <dbReference type="Pfam" id="PF21783"/>
    </source>
</evidence>
<dbReference type="Proteomes" id="UP000183947">
    <property type="component" value="Unassembled WGS sequence"/>
</dbReference>
<keyword evidence="1 2" id="KW-0732">Signal</keyword>